<keyword evidence="5" id="KW-0472">Membrane</keyword>
<dbReference type="HOGENOM" id="CLU_079569_0_1_6"/>
<dbReference type="OrthoDB" id="581870at2"/>
<evidence type="ECO:0000256" key="4">
    <source>
        <dbReference type="ARBA" id="ARBA00022989"/>
    </source>
</evidence>
<reference evidence="6 7" key="1">
    <citation type="submission" date="2016-11" db="EMBL/GenBank/DDBJ databases">
        <authorList>
            <person name="Jaros S."/>
            <person name="Januszkiewicz K."/>
            <person name="Wedrychowicz H."/>
        </authorList>
    </citation>
    <scope>NUCLEOTIDE SEQUENCE [LARGE SCALE GENOMIC DNA]</scope>
    <source>
        <strain evidence="6">NVI 5450</strain>
    </source>
</reference>
<dbReference type="KEGG" id="mvs:MVIS_1403"/>
<comment type="subcellular location">
    <subcellularLocation>
        <location evidence="1">Cell membrane</location>
        <topology evidence="1">Multi-pass membrane protein</topology>
    </subcellularLocation>
</comment>
<dbReference type="InterPro" id="IPR001123">
    <property type="entry name" value="LeuE-type"/>
</dbReference>
<evidence type="ECO:0000256" key="2">
    <source>
        <dbReference type="ARBA" id="ARBA00022475"/>
    </source>
</evidence>
<evidence type="ECO:0000313" key="7">
    <source>
        <dbReference type="Proteomes" id="UP000183794"/>
    </source>
</evidence>
<accession>A0A090IHG1</accession>
<dbReference type="PANTHER" id="PTHR30086">
    <property type="entry name" value="ARGININE EXPORTER PROTEIN ARGO"/>
    <property type="match status" value="1"/>
</dbReference>
<keyword evidence="2" id="KW-1003">Cell membrane</keyword>
<keyword evidence="3" id="KW-0812">Transmembrane</keyword>
<proteinExistence type="predicted"/>
<gene>
    <name evidence="6" type="ORF">NVI5450_0938</name>
</gene>
<dbReference type="PANTHER" id="PTHR30086:SF17">
    <property type="entry name" value="LYSE FAMILY TRANSLOCATOR"/>
    <property type="match status" value="1"/>
</dbReference>
<dbReference type="GO" id="GO:0015171">
    <property type="term" value="F:amino acid transmembrane transporter activity"/>
    <property type="evidence" value="ECO:0007669"/>
    <property type="project" value="TreeGrafter"/>
</dbReference>
<dbReference type="Pfam" id="PF01810">
    <property type="entry name" value="LysE"/>
    <property type="match status" value="1"/>
</dbReference>
<name>A0A090IHG1_9GAMM</name>
<evidence type="ECO:0000256" key="3">
    <source>
        <dbReference type="ARBA" id="ARBA00022692"/>
    </source>
</evidence>
<dbReference type="PATRIC" id="fig|80854.5.peg.1486"/>
<dbReference type="RefSeq" id="WP_045109731.1">
    <property type="nucleotide sequence ID" value="NZ_CAWRBC010000164.1"/>
</dbReference>
<dbReference type="GO" id="GO:0005886">
    <property type="term" value="C:plasma membrane"/>
    <property type="evidence" value="ECO:0007669"/>
    <property type="project" value="UniProtKB-SubCell"/>
</dbReference>
<evidence type="ECO:0000313" key="6">
    <source>
        <dbReference type="EMBL" id="SGY89002.1"/>
    </source>
</evidence>
<dbReference type="AlphaFoldDB" id="A0A090IHG1"/>
<sequence>MNIELLLSLAIIHAVALVSPGPDFALVVRLASQESRSTAIASAVGISIAILIHTILSLTGVSLIIKSSQTLYTIMQMVGAGYLAWIGFSAVKGSLQHWKAKVSVNSSPFKLNQLTPKQGFMQGLWTNLLNPKAMVFFIILFSAMITPDVSFITKLSATVIMLGLSLIWFVLIALILSKPMIQQRVQKAAPAINLFTGLLFMAVSSAIMYNLLEGVMVLSESAI</sequence>
<keyword evidence="4" id="KW-1133">Transmembrane helix</keyword>
<protein>
    <submittedName>
        <fullName evidence="6">Threonine efflux protein, putative</fullName>
    </submittedName>
</protein>
<evidence type="ECO:0000256" key="5">
    <source>
        <dbReference type="ARBA" id="ARBA00023136"/>
    </source>
</evidence>
<dbReference type="STRING" id="80854.MVIS_1403"/>
<dbReference type="EMBL" id="FPLD01000034">
    <property type="protein sequence ID" value="SGY89002.1"/>
    <property type="molecule type" value="Genomic_DNA"/>
</dbReference>
<dbReference type="Proteomes" id="UP000183794">
    <property type="component" value="Unassembled WGS sequence"/>
</dbReference>
<organism evidence="6 7">
    <name type="scientific">Moritella viscosa</name>
    <dbReference type="NCBI Taxonomy" id="80854"/>
    <lineage>
        <taxon>Bacteria</taxon>
        <taxon>Pseudomonadati</taxon>
        <taxon>Pseudomonadota</taxon>
        <taxon>Gammaproteobacteria</taxon>
        <taxon>Alteromonadales</taxon>
        <taxon>Moritellaceae</taxon>
        <taxon>Moritella</taxon>
    </lineage>
</organism>
<evidence type="ECO:0000256" key="1">
    <source>
        <dbReference type="ARBA" id="ARBA00004651"/>
    </source>
</evidence>